<dbReference type="RefSeq" id="WP_008835060.1">
    <property type="nucleotide sequence ID" value="NZ_AHAM01000045.1"/>
</dbReference>
<dbReference type="EMBL" id="AHAM01000045">
    <property type="protein sequence ID" value="EHK58038.1"/>
    <property type="molecule type" value="Genomic_DNA"/>
</dbReference>
<dbReference type="Proteomes" id="UP000003250">
    <property type="component" value="Unassembled WGS sequence"/>
</dbReference>
<dbReference type="OrthoDB" id="8100111at2"/>
<evidence type="ECO:0000313" key="2">
    <source>
        <dbReference type="Proteomes" id="UP000003250"/>
    </source>
</evidence>
<dbReference type="AlphaFoldDB" id="H0HMP8"/>
<protein>
    <submittedName>
        <fullName evidence="1">Uncharacterized protein</fullName>
    </submittedName>
</protein>
<sequence length="88" mass="10018">MNGEAMKTTFSNRLNEDIVRTLEFAIRDFGIANISVLAEQIRKRNEVENVALEDIVEKLAERAILRGAAIEFDSASLEYYEDRPRALS</sequence>
<organism evidence="1 2">
    <name type="scientific">Mesorhizobium alhagi CCNWXJ12-2</name>
    <dbReference type="NCBI Taxonomy" id="1107882"/>
    <lineage>
        <taxon>Bacteria</taxon>
        <taxon>Pseudomonadati</taxon>
        <taxon>Pseudomonadota</taxon>
        <taxon>Alphaproteobacteria</taxon>
        <taxon>Hyphomicrobiales</taxon>
        <taxon>Phyllobacteriaceae</taxon>
        <taxon>Allomesorhizobium</taxon>
    </lineage>
</organism>
<dbReference type="PATRIC" id="fig|1107882.3.peg.1387"/>
<name>H0HMP8_9HYPH</name>
<keyword evidence="2" id="KW-1185">Reference proteome</keyword>
<proteinExistence type="predicted"/>
<gene>
    <name evidence="1" type="ORF">MAXJ12_07062</name>
</gene>
<reference evidence="1 2" key="1">
    <citation type="journal article" date="2012" name="J. Bacteriol.">
        <title>Draft Genome Sequence of Mesorhizobium alhagi CCNWXJ12-2T, a Novel Salt-Resistant Species Isolated from the Desert of Northwestern China.</title>
        <authorList>
            <person name="Zhou M."/>
            <person name="Chen W."/>
            <person name="Chen H."/>
            <person name="Wei G."/>
        </authorList>
    </citation>
    <scope>NUCLEOTIDE SEQUENCE [LARGE SCALE GENOMIC DNA]</scope>
    <source>
        <strain evidence="1 2">CCNWXJ12-2</strain>
    </source>
</reference>
<evidence type="ECO:0000313" key="1">
    <source>
        <dbReference type="EMBL" id="EHK58038.1"/>
    </source>
</evidence>
<accession>H0HMP8</accession>